<sequence length="98" mass="10546">MKSAAEQGAQQLWTRIGISLQLMPIRILCIHYAIAAVVLFETAQANGPRIEHRTSLLTHGSSASAPRVPSRTVIEPGAAATSWSLRDCSFVGDAEFVI</sequence>
<evidence type="ECO:0000313" key="2">
    <source>
        <dbReference type="Proteomes" id="UP000265955"/>
    </source>
</evidence>
<organism evidence="1 2">
    <name type="scientific">Noviherbaspirillum saxi</name>
    <dbReference type="NCBI Taxonomy" id="2320863"/>
    <lineage>
        <taxon>Bacteria</taxon>
        <taxon>Pseudomonadati</taxon>
        <taxon>Pseudomonadota</taxon>
        <taxon>Betaproteobacteria</taxon>
        <taxon>Burkholderiales</taxon>
        <taxon>Oxalobacteraceae</taxon>
        <taxon>Noviherbaspirillum</taxon>
    </lineage>
</organism>
<comment type="caution">
    <text evidence="1">The sequence shown here is derived from an EMBL/GenBank/DDBJ whole genome shotgun (WGS) entry which is preliminary data.</text>
</comment>
<name>A0A3A3FV60_9BURK</name>
<accession>A0A3A3FV60</accession>
<protein>
    <submittedName>
        <fullName evidence="1">Uncharacterized protein</fullName>
    </submittedName>
</protein>
<dbReference type="EMBL" id="QYUO01000001">
    <property type="protein sequence ID" value="RJF99224.1"/>
    <property type="molecule type" value="Genomic_DNA"/>
</dbReference>
<dbReference type="Proteomes" id="UP000265955">
    <property type="component" value="Unassembled WGS sequence"/>
</dbReference>
<reference evidence="2" key="1">
    <citation type="submission" date="2018-09" db="EMBL/GenBank/DDBJ databases">
        <authorList>
            <person name="Zhu H."/>
        </authorList>
    </citation>
    <scope>NUCLEOTIDE SEQUENCE [LARGE SCALE GENOMIC DNA]</scope>
    <source>
        <strain evidence="2">K1R23-30</strain>
    </source>
</reference>
<gene>
    <name evidence="1" type="ORF">D3871_12365</name>
</gene>
<proteinExistence type="predicted"/>
<dbReference type="AlphaFoldDB" id="A0A3A3FV60"/>
<evidence type="ECO:0000313" key="1">
    <source>
        <dbReference type="EMBL" id="RJF99224.1"/>
    </source>
</evidence>
<keyword evidence="2" id="KW-1185">Reference proteome</keyword>